<dbReference type="SMART" id="SM00060">
    <property type="entry name" value="FN3"/>
    <property type="match status" value="2"/>
</dbReference>
<keyword evidence="7" id="KW-1185">Reference proteome</keyword>
<dbReference type="PROSITE" id="PS51717">
    <property type="entry name" value="G_VLIG"/>
    <property type="match status" value="1"/>
</dbReference>
<proteinExistence type="inferred from homology"/>
<feature type="domain" description="VLIG-type G" evidence="5">
    <location>
        <begin position="813"/>
        <end position="1057"/>
    </location>
</feature>
<dbReference type="Pfam" id="PF25974">
    <property type="entry name" value="URGCP_9th"/>
    <property type="match status" value="1"/>
</dbReference>
<dbReference type="InterPro" id="IPR003961">
    <property type="entry name" value="FN3_dom"/>
</dbReference>
<dbReference type="Ensembl" id="ENSSANT00000031154.1">
    <property type="protein sequence ID" value="ENSSANP00000029271.1"/>
    <property type="gene ID" value="ENSSANG00000015007.1"/>
</dbReference>
<dbReference type="InterPro" id="IPR058641">
    <property type="entry name" value="GVIN1_dom"/>
</dbReference>
<name>A0A671M8D2_9TELE</name>
<reference evidence="6" key="1">
    <citation type="submission" date="2025-08" db="UniProtKB">
        <authorList>
            <consortium name="Ensembl"/>
        </authorList>
    </citation>
    <scope>IDENTIFICATION</scope>
</reference>
<dbReference type="Proteomes" id="UP000472260">
    <property type="component" value="Unassembled WGS sequence"/>
</dbReference>
<evidence type="ECO:0000259" key="5">
    <source>
        <dbReference type="PROSITE" id="PS51717"/>
    </source>
</evidence>
<dbReference type="PROSITE" id="PS50853">
    <property type="entry name" value="FN3"/>
    <property type="match status" value="1"/>
</dbReference>
<evidence type="ECO:0000256" key="3">
    <source>
        <dbReference type="SAM" id="MobiDB-lite"/>
    </source>
</evidence>
<evidence type="ECO:0000313" key="6">
    <source>
        <dbReference type="Ensembl" id="ENSSANP00000029271.1"/>
    </source>
</evidence>
<reference evidence="6" key="2">
    <citation type="submission" date="2025-09" db="UniProtKB">
        <authorList>
            <consortium name="Ensembl"/>
        </authorList>
    </citation>
    <scope>IDENTIFICATION</scope>
</reference>
<dbReference type="Pfam" id="PF25683">
    <property type="entry name" value="URGCP_GTPase"/>
    <property type="match status" value="1"/>
</dbReference>
<dbReference type="InterPro" id="IPR036116">
    <property type="entry name" value="FN3_sf"/>
</dbReference>
<dbReference type="InterPro" id="IPR057365">
    <property type="entry name" value="URGCP"/>
</dbReference>
<dbReference type="Gene3D" id="2.60.40.10">
    <property type="entry name" value="Immunoglobulins"/>
    <property type="match status" value="2"/>
</dbReference>
<gene>
    <name evidence="6" type="primary">si:dkey-85k7.12</name>
</gene>
<dbReference type="PANTHER" id="PTHR14819">
    <property type="entry name" value="GTP-BINDING"/>
    <property type="match status" value="1"/>
</dbReference>
<dbReference type="Pfam" id="PF25496">
    <property type="entry name" value="URGCP"/>
    <property type="match status" value="1"/>
</dbReference>
<evidence type="ECO:0000256" key="1">
    <source>
        <dbReference type="ARBA" id="ARBA00006828"/>
    </source>
</evidence>
<dbReference type="Gene3D" id="3.40.50.300">
    <property type="entry name" value="P-loop containing nucleotide triphosphate hydrolases"/>
    <property type="match status" value="1"/>
</dbReference>
<dbReference type="Pfam" id="PF00041">
    <property type="entry name" value="fn3"/>
    <property type="match status" value="2"/>
</dbReference>
<evidence type="ECO:0000259" key="4">
    <source>
        <dbReference type="PROSITE" id="PS50853"/>
    </source>
</evidence>
<feature type="domain" description="Fibronectin type-III" evidence="4">
    <location>
        <begin position="47"/>
        <end position="135"/>
    </location>
</feature>
<organism evidence="6 7">
    <name type="scientific">Sinocyclocheilus anshuiensis</name>
    <dbReference type="NCBI Taxonomy" id="1608454"/>
    <lineage>
        <taxon>Eukaryota</taxon>
        <taxon>Metazoa</taxon>
        <taxon>Chordata</taxon>
        <taxon>Craniata</taxon>
        <taxon>Vertebrata</taxon>
        <taxon>Euteleostomi</taxon>
        <taxon>Actinopterygii</taxon>
        <taxon>Neopterygii</taxon>
        <taxon>Teleostei</taxon>
        <taxon>Ostariophysi</taxon>
        <taxon>Cypriniformes</taxon>
        <taxon>Cyprinidae</taxon>
        <taxon>Cyprininae</taxon>
        <taxon>Sinocyclocheilus</taxon>
    </lineage>
</organism>
<dbReference type="PANTHER" id="PTHR14819:SF9">
    <property type="entry name" value="UP-REGULATOR OF CELL PROLIFERATION-LIKE"/>
    <property type="match status" value="1"/>
</dbReference>
<dbReference type="InterPro" id="IPR013783">
    <property type="entry name" value="Ig-like_fold"/>
</dbReference>
<evidence type="ECO:0000313" key="7">
    <source>
        <dbReference type="Proteomes" id="UP000472260"/>
    </source>
</evidence>
<protein>
    <submittedName>
        <fullName evidence="6">Interferon-induced very large GTPase 1-like</fullName>
    </submittedName>
</protein>
<dbReference type="SUPFAM" id="SSF52540">
    <property type="entry name" value="P-loop containing nucleoside triphosphate hydrolases"/>
    <property type="match status" value="1"/>
</dbReference>
<dbReference type="SUPFAM" id="SSF49265">
    <property type="entry name" value="Fibronectin type III"/>
    <property type="match status" value="1"/>
</dbReference>
<dbReference type="GO" id="GO:0005525">
    <property type="term" value="F:GTP binding"/>
    <property type="evidence" value="ECO:0007669"/>
    <property type="project" value="InterPro"/>
</dbReference>
<dbReference type="OrthoDB" id="1597724at2759"/>
<evidence type="ECO:0000256" key="2">
    <source>
        <dbReference type="SAM" id="Coils"/>
    </source>
</evidence>
<dbReference type="CDD" id="cd00063">
    <property type="entry name" value="FN3"/>
    <property type="match status" value="2"/>
</dbReference>
<comment type="similarity">
    <text evidence="1">Belongs to the TRAFAC class dynamin-like GTPase superfamily. Very large inducible GTPase (VLIG) family.</text>
</comment>
<dbReference type="InterPro" id="IPR027417">
    <property type="entry name" value="P-loop_NTPase"/>
</dbReference>
<feature type="compositionally biased region" description="Acidic residues" evidence="3">
    <location>
        <begin position="1"/>
        <end position="21"/>
    </location>
</feature>
<dbReference type="InterPro" id="IPR052986">
    <property type="entry name" value="VLIG_GTPase"/>
</dbReference>
<dbReference type="KEGG" id="sanh:107659732"/>
<sequence>MDCPSEEEEFADASEYPEDEQQAFTSGAHAVESYQKEDVSKLQDIPAPNEILVQLIGTSSVILAWDSPDNISTFELTYYSLTSTKTSTITNASTIEVEDLCPGTEYTFNLVSVSDNGECSVGVKVTACTRPVPPENVKVESVGTTSVSLIWDASGCEENKFHVVCSHNGGSFQEEITISRTVTFRDLSPGKKYSFHIIKVLPNGNRSKEAVTYAQTKTNIQSLLQDLGLEQYYPNKLSLSDVLQIEKRSVTDEPAQSLSSLPWLFLKKLMMVNVTARSVKYSFDESEDLSSLDLYNETFDFLNDQNSSVNPLDIVSALFLCSDGFLQQEMVSKMSMCQFSVPLLLPNCDTHQCMLMLWAMRDIVKKCRPHSLSDPRGFVEERIVHSELPLVSFVRLGDCSISKSQILNKLLSNPQQYHDTFVHCDMDCGDIPRKISNGLVEMSWYLPCGNKNIDVFPEPVAVANLRGNITTFETQYSFLCQTSTAVFVFFDNLDTNYKLLTNQHAKAQFFLVGNVQNKAFDLEQLKRTAFEMGLKKNNVILKTNQNDANFVKNLHSSVNHIITNHSNKARLEGMDTIAHELGILVDENIQECQRAKNNAHVLTKSIQDTLQFKENQLPLQGKIWKDLAKLEKEECRLRKAGDQNIETYKSDLQIKKTELRKQQSKYDISEAMSCFVSALSSSNQERSYFLKWMRMNLDNLSRKSLSSLREQYKEKCQQFSENKEEIAQLDQQISNSSLGIEHFLREMGQLYEAAVSLPENLQSRQQMLHLPRLCAELMLDGFPLELVDGDASNIPLRWVSDVLLYLNSLVQPNNKIMVVTVLGVQSTGKSTLLNTMFGVQFAVSSGRCTRGAFMQLIKVKEDVKKELGCDYLVIIDTEGLKSPELAKLDDSHEHDNELATLVVGLSDITIINIAMENSTEMKDILQIVVHAFLRMKEIGKKPSCQFVHQNVADVSAHDKNMRDRKLLLEQLNEMTEAAAKMENKEEYKMFTDVMEYDPETCNWYIPGLWHGNPPMAPVNAGYSEAIYDLKKNMIDVIGKCKHKTSGNNITDFLEWTKSLWNAVKYENFIFSFRNSLVADAYMRLCTEFHKWEWSFKKHMHSWLTVAETRVSNFETVKLKSDKSDLKDLLCKLKQQAVTKLDTLEKITMENLSKYFEQTEGHVYLVEKYKEDFVSSVKSLRRETESSLLTQLEATVDIRRGMNNLDNIKKTFTDTMEKKVLGLLEELRKNNSSKSDAHITDKQLDSFFEQIWQKTINELSFTGLKQRNIFDSVFRQLRENMKQRGSSVTEQLITVNLMNYGTGVFKATNEIFLKRLFKRIMNDNSAMKLQDLADNIIQTCSQLVLDKTSDYHDAYIQEILHITDNRLKSNKKMGFSVEFELSLKLYICGFSARAFQDMHDCFIKENDPRRCLDQYKDKYRDDFKDLFHDRDQCQRKAEEFTTLCLIPAVETFIYRSLGPDIVDKMLQGKNAFQFSTRAFFQYSLLKQLVNEDKFEQYVKYISSYEGFVKGWILDQITKQFSNHHEVSELEERHLRGITKEILEAVKMAQNETNEDGIKGFIHCICRKLGQKLIIPKDALETVMVLNNASQEPFACWLTKSVEEMEHTMMEQLKKVDIQGKLCMLKMKPQDELFKRVFGCGQLCPFCSAPCEAGGEAHTDHCASVHRPQGLGRYRYENNEKLVTSICSTDVHSEVNFKCFQTNYNPHPYKRYREIFPDWHIPADASIQASDYWKYVMARFNTTFAEVYNARPADIPLTWKSITKQQAENSLKESFSIK</sequence>
<accession>A0A671M8D2</accession>
<feature type="region of interest" description="Disordered" evidence="3">
    <location>
        <begin position="1"/>
        <end position="28"/>
    </location>
</feature>
<dbReference type="InterPro" id="IPR030383">
    <property type="entry name" value="G_VLIG_dom"/>
</dbReference>
<keyword evidence="2" id="KW-0175">Coiled coil</keyword>
<feature type="coiled-coil region" evidence="2">
    <location>
        <begin position="702"/>
        <end position="729"/>
    </location>
</feature>